<organism evidence="1">
    <name type="scientific">marine metagenome</name>
    <dbReference type="NCBI Taxonomy" id="408172"/>
    <lineage>
        <taxon>unclassified sequences</taxon>
        <taxon>metagenomes</taxon>
        <taxon>ecological metagenomes</taxon>
    </lineage>
</organism>
<dbReference type="Gene3D" id="3.60.21.10">
    <property type="match status" value="1"/>
</dbReference>
<evidence type="ECO:0000313" key="1">
    <source>
        <dbReference type="EMBL" id="SVD40674.1"/>
    </source>
</evidence>
<dbReference type="AlphaFoldDB" id="A0A382V2G2"/>
<dbReference type="SUPFAM" id="SSF56300">
    <property type="entry name" value="Metallo-dependent phosphatases"/>
    <property type="match status" value="1"/>
</dbReference>
<accession>A0A382V2G2</accession>
<dbReference type="EMBL" id="UINC01148656">
    <property type="protein sequence ID" value="SVD40674.1"/>
    <property type="molecule type" value="Genomic_DNA"/>
</dbReference>
<gene>
    <name evidence="1" type="ORF">METZ01_LOCUS393528</name>
</gene>
<feature type="non-terminal residue" evidence="1">
    <location>
        <position position="77"/>
    </location>
</feature>
<protein>
    <submittedName>
        <fullName evidence="1">Uncharacterized protein</fullName>
    </submittedName>
</protein>
<dbReference type="InterPro" id="IPR029052">
    <property type="entry name" value="Metallo-depent_PP-like"/>
</dbReference>
<reference evidence="1" key="1">
    <citation type="submission" date="2018-05" db="EMBL/GenBank/DDBJ databases">
        <authorList>
            <person name="Lanie J.A."/>
            <person name="Ng W.-L."/>
            <person name="Kazmierczak K.M."/>
            <person name="Andrzejewski T.M."/>
            <person name="Davidsen T.M."/>
            <person name="Wayne K.J."/>
            <person name="Tettelin H."/>
            <person name="Glass J.I."/>
            <person name="Rusch D."/>
            <person name="Podicherti R."/>
            <person name="Tsui H.-C.T."/>
            <person name="Winkler M.E."/>
        </authorList>
    </citation>
    <scope>NUCLEOTIDE SEQUENCE</scope>
</reference>
<proteinExistence type="predicted"/>
<sequence>MDITFVLHEGDIQNSNTADQWQRAYSSMSLLDGKIPYAVVKGNHDMGPDGKCEVRESPLFDQFFPLDKFSGLNTFGG</sequence>
<name>A0A382V2G2_9ZZZZ</name>